<evidence type="ECO:0000313" key="13">
    <source>
        <dbReference type="EMBL" id="KAL3273932.1"/>
    </source>
</evidence>
<evidence type="ECO:0000256" key="1">
    <source>
        <dbReference type="ARBA" id="ARBA00004141"/>
    </source>
</evidence>
<keyword evidence="10 12" id="KW-0739">Sodium transport</keyword>
<reference evidence="13 14" key="1">
    <citation type="journal article" date="2021" name="BMC Biol.">
        <title>Horizontally acquired antibacterial genes associated with adaptive radiation of ladybird beetles.</title>
        <authorList>
            <person name="Li H.S."/>
            <person name="Tang X.F."/>
            <person name="Huang Y.H."/>
            <person name="Xu Z.Y."/>
            <person name="Chen M.L."/>
            <person name="Du X.Y."/>
            <person name="Qiu B.Y."/>
            <person name="Chen P.T."/>
            <person name="Zhang W."/>
            <person name="Slipinski A."/>
            <person name="Escalona H.E."/>
            <person name="Waterhouse R.M."/>
            <person name="Zwick A."/>
            <person name="Pang H."/>
        </authorList>
    </citation>
    <scope>NUCLEOTIDE SEQUENCE [LARGE SCALE GENOMIC DNA]</scope>
    <source>
        <strain evidence="13">SYSU2018</strain>
    </source>
</reference>
<comment type="subcellular location">
    <subcellularLocation>
        <location evidence="1">Membrane</location>
        <topology evidence="1">Multi-pass membrane protein</topology>
    </subcellularLocation>
</comment>
<organism evidence="13 14">
    <name type="scientific">Cryptolaemus montrouzieri</name>
    <dbReference type="NCBI Taxonomy" id="559131"/>
    <lineage>
        <taxon>Eukaryota</taxon>
        <taxon>Metazoa</taxon>
        <taxon>Ecdysozoa</taxon>
        <taxon>Arthropoda</taxon>
        <taxon>Hexapoda</taxon>
        <taxon>Insecta</taxon>
        <taxon>Pterygota</taxon>
        <taxon>Neoptera</taxon>
        <taxon>Endopterygota</taxon>
        <taxon>Coleoptera</taxon>
        <taxon>Polyphaga</taxon>
        <taxon>Cucujiformia</taxon>
        <taxon>Coccinelloidea</taxon>
        <taxon>Coccinellidae</taxon>
        <taxon>Scymninae</taxon>
        <taxon>Scymnini</taxon>
        <taxon>Cryptolaemus</taxon>
    </lineage>
</organism>
<dbReference type="GO" id="GO:0005272">
    <property type="term" value="F:sodium channel activity"/>
    <property type="evidence" value="ECO:0007669"/>
    <property type="project" value="UniProtKB-KW"/>
</dbReference>
<accession>A0ABD2N5K0</accession>
<keyword evidence="11 12" id="KW-0407">Ion channel</keyword>
<dbReference type="PANTHER" id="PTHR11690">
    <property type="entry name" value="AMILORIDE-SENSITIVE SODIUM CHANNEL-RELATED"/>
    <property type="match status" value="1"/>
</dbReference>
<keyword evidence="14" id="KW-1185">Reference proteome</keyword>
<gene>
    <name evidence="13" type="ORF">HHI36_015357</name>
</gene>
<comment type="caution">
    <text evidence="13">The sequence shown here is derived from an EMBL/GenBank/DDBJ whole genome shotgun (WGS) entry which is preliminary data.</text>
</comment>
<keyword evidence="4 12" id="KW-0894">Sodium channel</keyword>
<evidence type="ECO:0000256" key="11">
    <source>
        <dbReference type="ARBA" id="ARBA00023303"/>
    </source>
</evidence>
<evidence type="ECO:0000256" key="3">
    <source>
        <dbReference type="ARBA" id="ARBA00022448"/>
    </source>
</evidence>
<dbReference type="PANTHER" id="PTHR11690:SF288">
    <property type="entry name" value="AMILORIDE-SENSITIVE NA+ CHANNEL-RELATED"/>
    <property type="match status" value="1"/>
</dbReference>
<keyword evidence="8 12" id="KW-0406">Ion transport</keyword>
<dbReference type="GO" id="GO:0016020">
    <property type="term" value="C:membrane"/>
    <property type="evidence" value="ECO:0007669"/>
    <property type="project" value="UniProtKB-SubCell"/>
</dbReference>
<evidence type="ECO:0000256" key="9">
    <source>
        <dbReference type="ARBA" id="ARBA00023136"/>
    </source>
</evidence>
<evidence type="ECO:0000256" key="10">
    <source>
        <dbReference type="ARBA" id="ARBA00023201"/>
    </source>
</evidence>
<evidence type="ECO:0000256" key="4">
    <source>
        <dbReference type="ARBA" id="ARBA00022461"/>
    </source>
</evidence>
<proteinExistence type="inferred from homology"/>
<comment type="similarity">
    <text evidence="2 12">Belongs to the amiloride-sensitive sodium channel (TC 1.A.6) family.</text>
</comment>
<evidence type="ECO:0000256" key="8">
    <source>
        <dbReference type="ARBA" id="ARBA00023065"/>
    </source>
</evidence>
<evidence type="ECO:0000256" key="5">
    <source>
        <dbReference type="ARBA" id="ARBA00022692"/>
    </source>
</evidence>
<evidence type="ECO:0000256" key="7">
    <source>
        <dbReference type="ARBA" id="ARBA00023053"/>
    </source>
</evidence>
<dbReference type="Proteomes" id="UP001516400">
    <property type="component" value="Unassembled WGS sequence"/>
</dbReference>
<dbReference type="Pfam" id="PF00858">
    <property type="entry name" value="ASC"/>
    <property type="match status" value="1"/>
</dbReference>
<keyword evidence="9" id="KW-0472">Membrane</keyword>
<dbReference type="EMBL" id="JABFTP020000062">
    <property type="protein sequence ID" value="KAL3273932.1"/>
    <property type="molecule type" value="Genomic_DNA"/>
</dbReference>
<dbReference type="AlphaFoldDB" id="A0ABD2N5K0"/>
<protein>
    <submittedName>
        <fullName evidence="13">Uncharacterized protein</fullName>
    </submittedName>
</protein>
<sequence>MEVPPSKQATNSNGDDIQRKKIKKQLLYKNIREYIKEYCDSSSIQGLSYLTKNISLFERCWWIFVFLLCVGGCTNMIYEVCQKWVETPVLVSLATKDTSIFKIPFPAVTICPESKISRDCVNYSKVLRMRRDGMGHLATARENEYFDDMALLCKAGNHKVATESNRLADYTDFLDECKSVSLNYSHCKYGGIKLPCEDFLQPIITDEGLCYSFNMFDVRDIYSDVNKMKYLSEGIRNPVWDIDDGYPKELIKNEEIYPYRSLSSGAKNSLVVVLLTKKSNVYYSCRDFQFQGMRVSLHMPARIPRPNQVFFPVGLNELVTAQVTPTYMTTTPKIRDYAPEKRNCFFSKERTLKYFRIYSQGNCNLECWTNYTIQECGCTHFYMPRDANTSICPLANRQCLQTAAETYAVSNFPKKLHNEKKSKGPLTSNCNCLPLCTDLNYNAEISRGKWNWDDPNGADVGYLKKYFQDYHASAVKVYFKSSFSFQLKRVSYMELLTFFPTLEVFWVYLPDFHFSR</sequence>
<keyword evidence="3 12" id="KW-0813">Transport</keyword>
<keyword evidence="7" id="KW-0915">Sodium</keyword>
<evidence type="ECO:0000256" key="6">
    <source>
        <dbReference type="ARBA" id="ARBA00022989"/>
    </source>
</evidence>
<name>A0ABD2N5K0_9CUCU</name>
<dbReference type="Gene3D" id="1.10.287.820">
    <property type="entry name" value="Acid-sensing ion channel domain"/>
    <property type="match status" value="1"/>
</dbReference>
<evidence type="ECO:0000313" key="14">
    <source>
        <dbReference type="Proteomes" id="UP001516400"/>
    </source>
</evidence>
<keyword evidence="6" id="KW-1133">Transmembrane helix</keyword>
<dbReference type="InterPro" id="IPR001873">
    <property type="entry name" value="ENaC"/>
</dbReference>
<keyword evidence="5 12" id="KW-0812">Transmembrane</keyword>
<evidence type="ECO:0000256" key="12">
    <source>
        <dbReference type="RuleBase" id="RU000679"/>
    </source>
</evidence>
<evidence type="ECO:0000256" key="2">
    <source>
        <dbReference type="ARBA" id="ARBA00007193"/>
    </source>
</evidence>